<dbReference type="Proteomes" id="UP001159427">
    <property type="component" value="Unassembled WGS sequence"/>
</dbReference>
<evidence type="ECO:0000256" key="1">
    <source>
        <dbReference type="SAM" id="MobiDB-lite"/>
    </source>
</evidence>
<organism evidence="3 4">
    <name type="scientific">Porites evermanni</name>
    <dbReference type="NCBI Taxonomy" id="104178"/>
    <lineage>
        <taxon>Eukaryota</taxon>
        <taxon>Metazoa</taxon>
        <taxon>Cnidaria</taxon>
        <taxon>Anthozoa</taxon>
        <taxon>Hexacorallia</taxon>
        <taxon>Scleractinia</taxon>
        <taxon>Fungiina</taxon>
        <taxon>Poritidae</taxon>
        <taxon>Porites</taxon>
    </lineage>
</organism>
<accession>A0ABN8LZ63</accession>
<feature type="region of interest" description="Disordered" evidence="1">
    <location>
        <begin position="1232"/>
        <end position="1256"/>
    </location>
</feature>
<evidence type="ECO:0000259" key="2">
    <source>
        <dbReference type="Pfam" id="PF14661"/>
    </source>
</evidence>
<sequence length="1342" mass="149249">MNDLGMAKPVGIMPNHLDLREITFTNLLLLDFNPAEMESKYRVVFNRDMFALPNKKAMEVVMHFLFTRLHPQLAYEEFRDCWPVRDKVLEQQFRKVCFSWVSRIQKEDPEARLPRIVQSLFHSPGGDRFYAFLRHFSLYVLTKVMHRDHGKTISIPTFSTKTVHNHSFTQVMSRALEAHYIVLKKRFLEFTQQAVQVEQHWKEFAIESTKEFRSLMKRKRDVEKYVMEMDGMIAPRGTTIGVKTDYQEEVEALKRTQELQKVRDLWAGIAEFYTVQSPQRSIVDSVLQGEANKYQIDAADFQPRVPDLLLRDCEREIKKRNIEDTYVSGKVNLFSLIQLWNLSLSKIKEQLSQDSLPGFDDQSPVMKSALHTHYAHLANTTALREAIQATMPSMKESIHEMKQQCYKSLEKQDSSHHEAPVVFKLGLVPPTPPVSFAAANTPAAAERIASFNETLRMSPETDSQESLAKQAKYVTIILCIVFIYNFRHYVIFDLKADSGRDFLANIVSILFLRIRNAEPSRLPRPKRHVQLASQGATAKPITSKSTQKRKTKPTKSYTQKSVLYPHYVTPRGQEVKKETAKESPLILQPQTILANEIADAVAMDETTSSSLSSTTSSSRASTPIVAQALVDPVGALGQDAFQSRDLIPRTPAKKEGEATFTKPISENKSGRLLETILDDSQSGVATPSPIFEENSTVPSSQADLSWSDINITPRLLKTSYVQESPPERDFLPVSVGTAFDLSGVKRTPGVAPEETVNEHESFNLSFIRATPRSVKKSLFDDSPQPPEMMTSQQQATPSQVFTQQIPQSSSLPLDIGASPKLDFWLLRQNGDNIQVTPNSKKTELFDGSPTENSNSPFEDLKFLNISGEQSRPKDYKVKLEMKPPKAKPPELEIGFSLASPASKPSPVRSPLHPRRTTPEMTGVSNSSHHKLDTTELTERLNRIKHPPSNNDALELQHYESLNHSVARSKNTVVNGGTPTHHSNSVHEMVSGSSGICLTPTTTSVTKPTLQHNVLSEQRDTPVAPLDVKPPTKLSTGSKNHVLSSSNDVDTSALIQRLNRIKLTQQSAFSTPHYTPLRLPEVCAEDSLPREENAAETPSDASLLASRLDQIKQAQKSQQVTPGAITGEDLSTSRTSEPALLTPLTPSSGASPSEDGIKNELVNFSFNSPRNVTSPPGSPSSYLDRNFFLQSPFKHDQAFTSPLHGNTPISMDIGVGLGLVEELQWEAATPSLPQRLATRTGPASEGKTSSAPTTSNNGLHSVVMHNTLSTPLLVNSVQRPERITWVTGPTHTPASLVGLSGEDRQNLSPRLNLTSPFSYKGSMPSSLQDVPKSPVIGQLIDLE</sequence>
<dbReference type="PANTHER" id="PTHR16151">
    <property type="entry name" value="HAUS AUGMIN-LIKE COMPLEX SUBUNIT 6"/>
    <property type="match status" value="1"/>
</dbReference>
<feature type="region of interest" description="Disordered" evidence="1">
    <location>
        <begin position="1013"/>
        <end position="1044"/>
    </location>
</feature>
<gene>
    <name evidence="3" type="ORF">PEVE_00015406</name>
</gene>
<protein>
    <recommendedName>
        <fullName evidence="2">HAUS augmin-like complex subunit 6 N-terminal domain-containing protein</fullName>
    </recommendedName>
</protein>
<feature type="region of interest" description="Disordered" evidence="1">
    <location>
        <begin position="525"/>
        <end position="556"/>
    </location>
</feature>
<dbReference type="InterPro" id="IPR028163">
    <property type="entry name" value="HAUS_6_N"/>
</dbReference>
<comment type="caution">
    <text evidence="3">The sequence shown here is derived from an EMBL/GenBank/DDBJ whole genome shotgun (WGS) entry which is preliminary data.</text>
</comment>
<dbReference type="Pfam" id="PF14661">
    <property type="entry name" value="HAUS6_N"/>
    <property type="match status" value="1"/>
</dbReference>
<name>A0ABN8LZ63_9CNID</name>
<reference evidence="3 4" key="1">
    <citation type="submission" date="2022-05" db="EMBL/GenBank/DDBJ databases">
        <authorList>
            <consortium name="Genoscope - CEA"/>
            <person name="William W."/>
        </authorList>
    </citation>
    <scope>NUCLEOTIDE SEQUENCE [LARGE SCALE GENOMIC DNA]</scope>
</reference>
<proteinExistence type="predicted"/>
<dbReference type="InterPro" id="IPR026797">
    <property type="entry name" value="HAUS_6"/>
</dbReference>
<keyword evidence="4" id="KW-1185">Reference proteome</keyword>
<feature type="region of interest" description="Disordered" evidence="1">
    <location>
        <begin position="1112"/>
        <end position="1156"/>
    </location>
</feature>
<feature type="region of interest" description="Disordered" evidence="1">
    <location>
        <begin position="835"/>
        <end position="858"/>
    </location>
</feature>
<evidence type="ECO:0000313" key="4">
    <source>
        <dbReference type="Proteomes" id="UP001159427"/>
    </source>
</evidence>
<feature type="compositionally biased region" description="Polar residues" evidence="1">
    <location>
        <begin position="1032"/>
        <end position="1044"/>
    </location>
</feature>
<feature type="compositionally biased region" description="Polar residues" evidence="1">
    <location>
        <begin position="1245"/>
        <end position="1256"/>
    </location>
</feature>
<feature type="region of interest" description="Disordered" evidence="1">
    <location>
        <begin position="896"/>
        <end position="931"/>
    </location>
</feature>
<feature type="domain" description="HAUS augmin-like complex subunit 6 N-terminal" evidence="2">
    <location>
        <begin position="24"/>
        <end position="267"/>
    </location>
</feature>
<evidence type="ECO:0000313" key="3">
    <source>
        <dbReference type="EMBL" id="CAH3022440.1"/>
    </source>
</evidence>
<dbReference type="PANTHER" id="PTHR16151:SF2">
    <property type="entry name" value="HAUS AUGMIN-LIKE COMPLEX SUBUNIT 6"/>
    <property type="match status" value="1"/>
</dbReference>
<dbReference type="EMBL" id="CALNXI010000219">
    <property type="protein sequence ID" value="CAH3022440.1"/>
    <property type="molecule type" value="Genomic_DNA"/>
</dbReference>
<feature type="compositionally biased region" description="Polar residues" evidence="1">
    <location>
        <begin position="531"/>
        <end position="545"/>
    </location>
</feature>